<feature type="domain" description="NudC N-terminal" evidence="3">
    <location>
        <begin position="7"/>
        <end position="42"/>
    </location>
</feature>
<dbReference type="Proteomes" id="UP000617340">
    <property type="component" value="Unassembled WGS sequence"/>
</dbReference>
<dbReference type="PANTHER" id="PTHR12356">
    <property type="entry name" value="NUCLEAR MOVEMENT PROTEIN NUDC"/>
    <property type="match status" value="1"/>
</dbReference>
<name>A0A834KSC2_VESGE</name>
<dbReference type="EMBL" id="JACSDZ010000003">
    <property type="protein sequence ID" value="KAF7410339.1"/>
    <property type="molecule type" value="Genomic_DNA"/>
</dbReference>
<evidence type="ECO:0008006" key="7">
    <source>
        <dbReference type="Google" id="ProtNLM"/>
    </source>
</evidence>
<organism evidence="5 6">
    <name type="scientific">Vespula germanica</name>
    <name type="common">German yellow jacket</name>
    <name type="synonym">Paravespula germanica</name>
    <dbReference type="NCBI Taxonomy" id="30212"/>
    <lineage>
        <taxon>Eukaryota</taxon>
        <taxon>Metazoa</taxon>
        <taxon>Ecdysozoa</taxon>
        <taxon>Arthropoda</taxon>
        <taxon>Hexapoda</taxon>
        <taxon>Insecta</taxon>
        <taxon>Pterygota</taxon>
        <taxon>Neoptera</taxon>
        <taxon>Endopterygota</taxon>
        <taxon>Hymenoptera</taxon>
        <taxon>Apocrita</taxon>
        <taxon>Aculeata</taxon>
        <taxon>Vespoidea</taxon>
        <taxon>Vespidae</taxon>
        <taxon>Vespinae</taxon>
        <taxon>Vespula</taxon>
    </lineage>
</organism>
<feature type="compositionally biased region" description="Basic and acidic residues" evidence="2">
    <location>
        <begin position="103"/>
        <end position="129"/>
    </location>
</feature>
<feature type="region of interest" description="Disordered" evidence="2">
    <location>
        <begin position="69"/>
        <end position="178"/>
    </location>
</feature>
<comment type="caution">
    <text evidence="5">The sequence shown here is derived from an EMBL/GenBank/DDBJ whole genome shotgun (WGS) entry which is preliminary data.</text>
</comment>
<reference evidence="5" key="1">
    <citation type="journal article" date="2020" name="G3 (Bethesda)">
        <title>High-Quality Assemblies for Three Invasive Social Wasps from the &lt;i&gt;Vespula&lt;/i&gt; Genus.</title>
        <authorList>
            <person name="Harrop T.W.R."/>
            <person name="Guhlin J."/>
            <person name="McLaughlin G.M."/>
            <person name="Permina E."/>
            <person name="Stockwell P."/>
            <person name="Gilligan J."/>
            <person name="Le Lec M.F."/>
            <person name="Gruber M.A.M."/>
            <person name="Quinn O."/>
            <person name="Lovegrove M."/>
            <person name="Duncan E.J."/>
            <person name="Remnant E.J."/>
            <person name="Van Eeckhoven J."/>
            <person name="Graham B."/>
            <person name="Knapp R.A."/>
            <person name="Langford K.W."/>
            <person name="Kronenberg Z."/>
            <person name="Press M.O."/>
            <person name="Eacker S.M."/>
            <person name="Wilson-Rankin E.E."/>
            <person name="Purcell J."/>
            <person name="Lester P.J."/>
            <person name="Dearden P.K."/>
        </authorList>
    </citation>
    <scope>NUCLEOTIDE SEQUENCE</scope>
    <source>
        <strain evidence="5">Linc-1</strain>
    </source>
</reference>
<dbReference type="AlphaFoldDB" id="A0A834KSC2"/>
<evidence type="ECO:0000313" key="6">
    <source>
        <dbReference type="Proteomes" id="UP000617340"/>
    </source>
</evidence>
<protein>
    <recommendedName>
        <fullName evidence="7">Nuclear migration protein nudC</fullName>
    </recommendedName>
</protein>
<keyword evidence="6" id="KW-1185">Reference proteome</keyword>
<feature type="compositionally biased region" description="Basic and acidic residues" evidence="2">
    <location>
        <begin position="69"/>
        <end position="94"/>
    </location>
</feature>
<evidence type="ECO:0000256" key="1">
    <source>
        <dbReference type="ARBA" id="ARBA00023054"/>
    </source>
</evidence>
<feature type="compositionally biased region" description="Acidic residues" evidence="2">
    <location>
        <begin position="151"/>
        <end position="160"/>
    </location>
</feature>
<dbReference type="GO" id="GO:0005737">
    <property type="term" value="C:cytoplasm"/>
    <property type="evidence" value="ECO:0007669"/>
    <property type="project" value="TreeGrafter"/>
</dbReference>
<dbReference type="GO" id="GO:0051082">
    <property type="term" value="F:unfolded protein binding"/>
    <property type="evidence" value="ECO:0007669"/>
    <property type="project" value="TreeGrafter"/>
</dbReference>
<keyword evidence="1" id="KW-0175">Coiled coil</keyword>
<dbReference type="InterPro" id="IPR025934">
    <property type="entry name" value="NudC_N_dom"/>
</dbReference>
<feature type="domain" description="Nuclear migration protein nudC" evidence="4">
    <location>
        <begin position="100"/>
        <end position="163"/>
    </location>
</feature>
<dbReference type="InterPro" id="IPR037898">
    <property type="entry name" value="NudC_fam"/>
</dbReference>
<dbReference type="GO" id="GO:0006457">
    <property type="term" value="P:protein folding"/>
    <property type="evidence" value="ECO:0007669"/>
    <property type="project" value="TreeGrafter"/>
</dbReference>
<evidence type="ECO:0000313" key="5">
    <source>
        <dbReference type="EMBL" id="KAF7410339.1"/>
    </source>
</evidence>
<sequence>MSKNEEKFDGMLLAMAQQHEGGVQDLLDTIFNFLARKTDFYTGGGEGAAEKLVTGKFKKYEATALAKVATEKAERVEQEKRRKERLEKKRKEEEKTEEEQMDTDSRIVELTDEQATKLQEEIDNKKLSKEVAAVPGPSGDNAGGKLKNDNAEIDDEEEDEKEKNKLRPNSGNGADMPNYRWTQTLQEAESFIQNVTYLLTYNQKTIDYPEVYPSGGNEVIKGINKMQCVGFDSCFLLNRRLINTQVISQS</sequence>
<gene>
    <name evidence="5" type="ORF">HZH68_004720</name>
</gene>
<dbReference type="PANTHER" id="PTHR12356:SF3">
    <property type="entry name" value="NUCLEAR MIGRATION PROTEIN NUDC"/>
    <property type="match status" value="1"/>
</dbReference>
<dbReference type="InterPro" id="IPR032572">
    <property type="entry name" value="NuDC"/>
</dbReference>
<evidence type="ECO:0000256" key="2">
    <source>
        <dbReference type="SAM" id="MobiDB-lite"/>
    </source>
</evidence>
<proteinExistence type="predicted"/>
<dbReference type="Pfam" id="PF16273">
    <property type="entry name" value="NuDC"/>
    <property type="match status" value="1"/>
</dbReference>
<evidence type="ECO:0000259" key="4">
    <source>
        <dbReference type="Pfam" id="PF16273"/>
    </source>
</evidence>
<accession>A0A834KSC2</accession>
<dbReference type="Pfam" id="PF14050">
    <property type="entry name" value="Nudc_N"/>
    <property type="match status" value="1"/>
</dbReference>
<evidence type="ECO:0000259" key="3">
    <source>
        <dbReference type="Pfam" id="PF14050"/>
    </source>
</evidence>